<feature type="signal peptide" evidence="2">
    <location>
        <begin position="1"/>
        <end position="29"/>
    </location>
</feature>
<dbReference type="SUPFAM" id="SSF56954">
    <property type="entry name" value="Outer membrane efflux proteins (OEP)"/>
    <property type="match status" value="1"/>
</dbReference>
<accession>A0ABU8VKY9</accession>
<evidence type="ECO:0000313" key="3">
    <source>
        <dbReference type="EMBL" id="MEJ8813961.1"/>
    </source>
</evidence>
<dbReference type="InterPro" id="IPR003423">
    <property type="entry name" value="OMP_efflux"/>
</dbReference>
<dbReference type="Gene3D" id="1.20.1600.10">
    <property type="entry name" value="Outer membrane efflux proteins (OEP)"/>
    <property type="match status" value="1"/>
</dbReference>
<dbReference type="PANTHER" id="PTHR30203">
    <property type="entry name" value="OUTER MEMBRANE CATION EFFLUX PROTEIN"/>
    <property type="match status" value="1"/>
</dbReference>
<gene>
    <name evidence="3" type="ORF">WKW77_22935</name>
</gene>
<dbReference type="EMBL" id="JBBKZU010000010">
    <property type="protein sequence ID" value="MEJ8813961.1"/>
    <property type="molecule type" value="Genomic_DNA"/>
</dbReference>
<dbReference type="RefSeq" id="WP_340359180.1">
    <property type="nucleotide sequence ID" value="NZ_JBBKZU010000010.1"/>
</dbReference>
<dbReference type="PANTHER" id="PTHR30203:SF30">
    <property type="entry name" value="OUTER MEMBRANE PROTEIN-RELATED"/>
    <property type="match status" value="1"/>
</dbReference>
<comment type="similarity">
    <text evidence="1 2">Belongs to the outer membrane factor (OMF) (TC 1.B.17) family.</text>
</comment>
<evidence type="ECO:0000313" key="4">
    <source>
        <dbReference type="Proteomes" id="UP001365846"/>
    </source>
</evidence>
<comment type="caution">
    <text evidence="3">The sequence shown here is derived from an EMBL/GenBank/DDBJ whole genome shotgun (WGS) entry which is preliminary data.</text>
</comment>
<keyword evidence="2" id="KW-0732">Signal</keyword>
<dbReference type="InterPro" id="IPR010131">
    <property type="entry name" value="MdtP/NodT-like"/>
</dbReference>
<proteinExistence type="inferred from homology"/>
<evidence type="ECO:0000256" key="1">
    <source>
        <dbReference type="ARBA" id="ARBA00007613"/>
    </source>
</evidence>
<dbReference type="Proteomes" id="UP001365846">
    <property type="component" value="Unassembled WGS sequence"/>
</dbReference>
<feature type="chain" id="PRO_5044952657" evidence="2">
    <location>
        <begin position="30"/>
        <end position="492"/>
    </location>
</feature>
<reference evidence="3 4" key="1">
    <citation type="submission" date="2024-03" db="EMBL/GenBank/DDBJ databases">
        <title>Novel species of the genus Variovorax.</title>
        <authorList>
            <person name="Liu Q."/>
            <person name="Xin Y.-H."/>
        </authorList>
    </citation>
    <scope>NUCLEOTIDE SEQUENCE [LARGE SCALE GENOMIC DNA]</scope>
    <source>
        <strain evidence="3 4">KACC 18899</strain>
    </source>
</reference>
<dbReference type="Gene3D" id="2.20.200.10">
    <property type="entry name" value="Outer membrane efflux proteins (OEP)"/>
    <property type="match status" value="1"/>
</dbReference>
<keyword evidence="2" id="KW-0472">Membrane</keyword>
<dbReference type="NCBIfam" id="TIGR01845">
    <property type="entry name" value="outer_NodT"/>
    <property type="match status" value="1"/>
</dbReference>
<keyword evidence="2" id="KW-0449">Lipoprotein</keyword>
<keyword evidence="2" id="KW-0564">Palmitate</keyword>
<organism evidence="3 4">
    <name type="scientific">Variovorax ureilyticus</name>
    <dbReference type="NCBI Taxonomy" id="1836198"/>
    <lineage>
        <taxon>Bacteria</taxon>
        <taxon>Pseudomonadati</taxon>
        <taxon>Pseudomonadota</taxon>
        <taxon>Betaproteobacteria</taxon>
        <taxon>Burkholderiales</taxon>
        <taxon>Comamonadaceae</taxon>
        <taxon>Variovorax</taxon>
    </lineage>
</organism>
<evidence type="ECO:0000256" key="2">
    <source>
        <dbReference type="RuleBase" id="RU362097"/>
    </source>
</evidence>
<comment type="subcellular location">
    <subcellularLocation>
        <location evidence="2">Cell membrane</location>
        <topology evidence="2">Lipid-anchor</topology>
    </subcellularLocation>
</comment>
<protein>
    <submittedName>
        <fullName evidence="3">Efflux transporter outer membrane subunit</fullName>
    </submittedName>
</protein>
<keyword evidence="2" id="KW-0812">Transmembrane</keyword>
<sequence length="492" mass="52928">MSHSTPTPARKRIRTTTAAALAAAAVAFAVGGCTVGPDYRRPEVQAPAAWRIDYPMAADVANTKWWEQFGDPVLNELVETALRDNLDVRVAAARIDQFIGTLGTVRSQFYPQLAYSGAASRTRASRVGQPPIPEPADPYFTLYQAALGASWQIDLFGRVRRLSEAAQSQVYASEQAQRGVVLTLVAGVATSYITLRGLDRQREIAVATAGNFGETARIFDLRFKSGIVSKTEVTQVRSQWQQALASIPVIEQQIAAVEGRISILLGRDPGPIPRGRTIDQLVAPLIPADLPSTLLERRPDILQAEQNLVAANASIGAARALYYPSISLTGLYGSTSTAAGSFLTGPATAWQAAASLTGPIFTFGAIEGQVRSAEAQKAQAELVYQSTILNAFRDTNDALIGTQKTIEGVAFQRERVIALREFARLSRLKFESGLIGYLEVLVADTELFAAELALVGLTTDRYTQVVNVYQAMGGGWVDVADAMTPRPVGSIK</sequence>
<keyword evidence="2" id="KW-1134">Transmembrane beta strand</keyword>
<dbReference type="Pfam" id="PF02321">
    <property type="entry name" value="OEP"/>
    <property type="match status" value="2"/>
</dbReference>
<name>A0ABU8VKY9_9BURK</name>
<keyword evidence="4" id="KW-1185">Reference proteome</keyword>